<gene>
    <name evidence="2" type="ORF">D9C73_019593</name>
</gene>
<dbReference type="PANTHER" id="PTHR46029:SF3">
    <property type="entry name" value="C-TERMINAL-BINDING PROTEIN 2"/>
    <property type="match status" value="1"/>
</dbReference>
<reference evidence="2 3" key="1">
    <citation type="submission" date="2019-01" db="EMBL/GenBank/DDBJ databases">
        <title>Genome Assembly of Collichthys lucidus.</title>
        <authorList>
            <person name="Cai M."/>
            <person name="Xiao S."/>
        </authorList>
    </citation>
    <scope>NUCLEOTIDE SEQUENCE [LARGE SCALE GENOMIC DNA]</scope>
    <source>
        <strain evidence="2">JT15FE1705JMU</strain>
        <tissue evidence="2">Muscle</tissue>
    </source>
</reference>
<feature type="region of interest" description="Disordered" evidence="1">
    <location>
        <begin position="347"/>
        <end position="485"/>
    </location>
</feature>
<proteinExistence type="predicted"/>
<dbReference type="STRING" id="240159.A0A4U5VCW8"/>
<dbReference type="GO" id="GO:0001221">
    <property type="term" value="F:transcription coregulator binding"/>
    <property type="evidence" value="ECO:0007669"/>
    <property type="project" value="TreeGrafter"/>
</dbReference>
<dbReference type="GO" id="GO:0140297">
    <property type="term" value="F:DNA-binding transcription factor binding"/>
    <property type="evidence" value="ECO:0007669"/>
    <property type="project" value="TreeGrafter"/>
</dbReference>
<feature type="compositionally biased region" description="Pro residues" evidence="1">
    <location>
        <begin position="416"/>
        <end position="428"/>
    </location>
</feature>
<dbReference type="InterPro" id="IPR051638">
    <property type="entry name" value="CTBP_dehydrogenase"/>
</dbReference>
<feature type="compositionally biased region" description="Polar residues" evidence="1">
    <location>
        <begin position="1023"/>
        <end position="1032"/>
    </location>
</feature>
<dbReference type="GO" id="GO:0006357">
    <property type="term" value="P:regulation of transcription by RNA polymerase II"/>
    <property type="evidence" value="ECO:0007669"/>
    <property type="project" value="TreeGrafter"/>
</dbReference>
<keyword evidence="3" id="KW-1185">Reference proteome</keyword>
<accession>A0A4U5VCW8</accession>
<feature type="compositionally biased region" description="Basic and acidic residues" evidence="1">
    <location>
        <begin position="1011"/>
        <end position="1021"/>
    </location>
</feature>
<protein>
    <submittedName>
        <fullName evidence="2">Uncharacterized protein</fullName>
    </submittedName>
</protein>
<dbReference type="GO" id="GO:0003714">
    <property type="term" value="F:transcription corepressor activity"/>
    <property type="evidence" value="ECO:0007669"/>
    <property type="project" value="TreeGrafter"/>
</dbReference>
<dbReference type="AlphaFoldDB" id="A0A4U5VCW8"/>
<name>A0A4U5VCW8_COLLU</name>
<feature type="region of interest" description="Disordered" evidence="1">
    <location>
        <begin position="277"/>
        <end position="299"/>
    </location>
</feature>
<evidence type="ECO:0000313" key="3">
    <source>
        <dbReference type="Proteomes" id="UP000298787"/>
    </source>
</evidence>
<dbReference type="GO" id="GO:0005634">
    <property type="term" value="C:nucleus"/>
    <property type="evidence" value="ECO:0007669"/>
    <property type="project" value="TreeGrafter"/>
</dbReference>
<feature type="region of interest" description="Disordered" evidence="1">
    <location>
        <begin position="973"/>
        <end position="993"/>
    </location>
</feature>
<dbReference type="GO" id="GO:0003713">
    <property type="term" value="F:transcription coactivator activity"/>
    <property type="evidence" value="ECO:0007669"/>
    <property type="project" value="TreeGrafter"/>
</dbReference>
<feature type="region of interest" description="Disordered" evidence="1">
    <location>
        <begin position="627"/>
        <end position="646"/>
    </location>
</feature>
<dbReference type="EMBL" id="CM014094">
    <property type="protein sequence ID" value="TKS85749.1"/>
    <property type="molecule type" value="Genomic_DNA"/>
</dbReference>
<sequence>MALVDKHKVKRQRLDRICEASAHAFMFELACRSAVVKKLDISTSFIAINLHFTLDLVPMEMLSETNNPTGIAYKAATVRFELACDLYSCMHVRSRPRLFAAALRVRMKRDINEAPRPLLHVRGRAERGQKAEWGIWNRASQVQKKKRSQSSVQLVLEPLSSAFSCHLEKTAEYCAPSLISFYSNYTTVIKQDISGDDGQARNIFHRLFDYIWMEMDTSSPYICFHALINRDHLRKGFGFSHSDMKWDLRTASWDTLGANEGQWDRAESVYEQQARVAGRRSSLSYGEGGGWYEPPPGVQPPDLDLKRDYSYQDSHYGQVYADRHDPRGMRKGSVPDLNHYERAPMAHRGSISHQDYYSHDPAITPRPPEGFYRPEHQPPSPHPHPLSRSGSHFGIAPGSRAVWDHGQGGRTGPQAPASPLPPPPPPPTAHELNRAYREPGAGAKMTPDGQQRIPSPVHYGMEHASPRYASEPPPMTGQSVYTDVNGRPLDPQQQAATCLVVDPASQAAPVQTAAVAPAAPVPVQATLTSVPPPPVTQLPAPLPPPPLMAPQTPLPVDHKKNVDPEFLALLRNEGLSESTISSVIQQGFDSTSMLAVMEENDVRTVTPNLGQARVLSRLVHNCKRPVDALPAHSQPPTPMRSRSNSFSHRSDIYLQQQHHHPPHPPQGLAVDPQMMPPQPPGAMHTISPRMDVIGRRPSSAPSQHLLEASGGYPGQPPRSPGPYAGAIMPVQQRPMSAYSSGMAMPGMPMQGMQMMPQQMTGSMPAIAGTIHSMQGYATADARVHASFAAATTTGTESILYQLHSAHGADEEGQELTANVTHAEPSPQSSNDARLSESEWLVVGPPSQTGVVVNMLICYNFKSQDQLDSRKDLEMPGDRKHTEESRHSQEYRRRILVYAQCNVAVLYCKRCAGKRRLERELLGGGLLEEVTCKLMSAENDVRIASKVCRSSVRFWVWLLGGAADKLLRPKKLPPLAGADPTEGGRTRGGNVATDSVRLENKAPKLINFDVTDNPRRAGDKRPLQSLSQQHISL</sequence>
<dbReference type="PANTHER" id="PTHR46029">
    <property type="entry name" value="C-TERMINAL-BINDING PROTEIN"/>
    <property type="match status" value="1"/>
</dbReference>
<evidence type="ECO:0000313" key="2">
    <source>
        <dbReference type="EMBL" id="TKS85749.1"/>
    </source>
</evidence>
<organism evidence="2 3">
    <name type="scientific">Collichthys lucidus</name>
    <name type="common">Big head croaker</name>
    <name type="synonym">Sciaena lucida</name>
    <dbReference type="NCBI Taxonomy" id="240159"/>
    <lineage>
        <taxon>Eukaryota</taxon>
        <taxon>Metazoa</taxon>
        <taxon>Chordata</taxon>
        <taxon>Craniata</taxon>
        <taxon>Vertebrata</taxon>
        <taxon>Euteleostomi</taxon>
        <taxon>Actinopterygii</taxon>
        <taxon>Neopterygii</taxon>
        <taxon>Teleostei</taxon>
        <taxon>Neoteleostei</taxon>
        <taxon>Acanthomorphata</taxon>
        <taxon>Eupercaria</taxon>
        <taxon>Sciaenidae</taxon>
        <taxon>Collichthys</taxon>
    </lineage>
</organism>
<evidence type="ECO:0000256" key="1">
    <source>
        <dbReference type="SAM" id="MobiDB-lite"/>
    </source>
</evidence>
<feature type="region of interest" description="Disordered" evidence="1">
    <location>
        <begin position="1008"/>
        <end position="1032"/>
    </location>
</feature>
<feature type="region of interest" description="Disordered" evidence="1">
    <location>
        <begin position="656"/>
        <end position="724"/>
    </location>
</feature>
<dbReference type="Proteomes" id="UP000298787">
    <property type="component" value="Chromosome 17"/>
</dbReference>